<protein>
    <submittedName>
        <fullName evidence="2">Unannotated protein</fullName>
    </submittedName>
</protein>
<dbReference type="EMBL" id="CAEZVV010000207">
    <property type="protein sequence ID" value="CAB4661110.1"/>
    <property type="molecule type" value="Genomic_DNA"/>
</dbReference>
<feature type="region of interest" description="Disordered" evidence="1">
    <location>
        <begin position="39"/>
        <end position="58"/>
    </location>
</feature>
<organism evidence="2">
    <name type="scientific">freshwater metagenome</name>
    <dbReference type="NCBI Taxonomy" id="449393"/>
    <lineage>
        <taxon>unclassified sequences</taxon>
        <taxon>metagenomes</taxon>
        <taxon>ecological metagenomes</taxon>
    </lineage>
</organism>
<accession>A0A6J6LGX9</accession>
<name>A0A6J6LGX9_9ZZZZ</name>
<gene>
    <name evidence="2" type="ORF">UFOPK2143_01853</name>
</gene>
<reference evidence="2" key="1">
    <citation type="submission" date="2020-05" db="EMBL/GenBank/DDBJ databases">
        <authorList>
            <person name="Chiriac C."/>
            <person name="Salcher M."/>
            <person name="Ghai R."/>
            <person name="Kavagutti S V."/>
        </authorList>
    </citation>
    <scope>NUCLEOTIDE SEQUENCE</scope>
</reference>
<sequence>MTNDPPSVEGAVQERVTAASEATAVGVAAVPGIVYGVADATADDAPSPPAFRAETRNA</sequence>
<evidence type="ECO:0000256" key="1">
    <source>
        <dbReference type="SAM" id="MobiDB-lite"/>
    </source>
</evidence>
<proteinExistence type="predicted"/>
<evidence type="ECO:0000313" key="2">
    <source>
        <dbReference type="EMBL" id="CAB4661110.1"/>
    </source>
</evidence>
<dbReference type="AlphaFoldDB" id="A0A6J6LGX9"/>